<protein>
    <submittedName>
        <fullName evidence="1">Uncharacterized protein</fullName>
    </submittedName>
</protein>
<dbReference type="EMBL" id="DF968080">
    <property type="protein sequence ID" value="GAP04264.1"/>
    <property type="molecule type" value="Genomic_DNA"/>
</dbReference>
<dbReference type="AlphaFoldDB" id="A0A3F3H0W1"/>
<organism evidence="1">
    <name type="scientific">Fructobacillus tropaeoli</name>
    <dbReference type="NCBI Taxonomy" id="709323"/>
    <lineage>
        <taxon>Bacteria</taxon>
        <taxon>Bacillati</taxon>
        <taxon>Bacillota</taxon>
        <taxon>Bacilli</taxon>
        <taxon>Lactobacillales</taxon>
        <taxon>Lactobacillaceae</taxon>
        <taxon>Fructobacillus</taxon>
    </lineage>
</organism>
<reference evidence="1" key="1">
    <citation type="journal article" date="2015" name="BMC Genomics">
        <title>Comparative genomics of Fructobacillus spp. and Leuconostoc spp. reveals niche-specific evolution of Fructobacillus spp.</title>
        <authorList>
            <person name="Endo A."/>
            <person name="Tanizawa Y."/>
            <person name="Tanaka N."/>
            <person name="Maeno S."/>
            <person name="Kumar H."/>
            <person name="Shiwa Y."/>
            <person name="Okada S."/>
            <person name="Yoshikawa H."/>
            <person name="Dicks L."/>
            <person name="Nakagawa J."/>
            <person name="Arita M."/>
        </authorList>
    </citation>
    <scope>NUCLEOTIDE SEQUENCE [LARGE SCALE GENOMIC DNA]</scope>
    <source>
        <strain evidence="1">F214-1</strain>
    </source>
</reference>
<gene>
    <name evidence="1" type="ORF">FTRO_0032060</name>
</gene>
<accession>A0A3F3H0W1</accession>
<name>A0A3F3H0W1_9LACO</name>
<dbReference type="Proteomes" id="UP000064514">
    <property type="component" value="Unassembled WGS sequence"/>
</dbReference>
<sequence>MNILIAILLVVMAGIIFFQKWQINRYYQSAIFYRYYSKIYENKAIHADAKSDIAEDLLAMIGYDIENISTGQVRLRELSDAEKARLVNANTSRQIILEKADKKLKKATETYERLSS</sequence>
<evidence type="ECO:0000313" key="1">
    <source>
        <dbReference type="EMBL" id="GAP04264.1"/>
    </source>
</evidence>
<proteinExistence type="predicted"/>